<evidence type="ECO:0000313" key="3">
    <source>
        <dbReference type="Proteomes" id="UP000437748"/>
    </source>
</evidence>
<dbReference type="Proteomes" id="UP000437748">
    <property type="component" value="Unassembled WGS sequence"/>
</dbReference>
<dbReference type="EMBL" id="WFLM01000006">
    <property type="protein sequence ID" value="KAB8036547.1"/>
    <property type="molecule type" value="Genomic_DNA"/>
</dbReference>
<dbReference type="Gene3D" id="2.180.10.10">
    <property type="entry name" value="RHS repeat-associated core"/>
    <property type="match status" value="1"/>
</dbReference>
<comment type="caution">
    <text evidence="2">The sequence shown here is derived from an EMBL/GenBank/DDBJ whole genome shotgun (WGS) entry which is preliminary data.</text>
</comment>
<feature type="region of interest" description="Disordered" evidence="1">
    <location>
        <begin position="170"/>
        <end position="189"/>
    </location>
</feature>
<protein>
    <recommendedName>
        <fullName evidence="4">RHS repeat-associated core domain-containing protein</fullName>
    </recommendedName>
</protein>
<evidence type="ECO:0008006" key="4">
    <source>
        <dbReference type="Google" id="ProtNLM"/>
    </source>
</evidence>
<evidence type="ECO:0000256" key="1">
    <source>
        <dbReference type="SAM" id="MobiDB-lite"/>
    </source>
</evidence>
<keyword evidence="3" id="KW-1185">Reference proteome</keyword>
<proteinExistence type="predicted"/>
<dbReference type="AlphaFoldDB" id="A0A6N6VP19"/>
<organism evidence="2 3">
    <name type="scientific">Silvanigrella paludirubra</name>
    <dbReference type="NCBI Taxonomy" id="2499159"/>
    <lineage>
        <taxon>Bacteria</taxon>
        <taxon>Pseudomonadati</taxon>
        <taxon>Bdellovibrionota</taxon>
        <taxon>Oligoflexia</taxon>
        <taxon>Silvanigrellales</taxon>
        <taxon>Silvanigrellaceae</taxon>
        <taxon>Silvanigrella</taxon>
    </lineage>
</organism>
<gene>
    <name evidence="2" type="ORF">GCL60_15595</name>
</gene>
<accession>A0A6N6VP19</accession>
<dbReference type="InterPro" id="IPR022385">
    <property type="entry name" value="Rhs_assc_core"/>
</dbReference>
<sequence>MQSRKELVIKDHVGSVSQVIDIDSHKIVERNASEPFGLSRGIPLLSNSILASYKEVGNRQDVSLYTNPQSNMRDNWEGKSFEILGSSNSNELQGMRGTEVFAKGKFSASTGLHSMGVRAYDPARGLWMSPDIYIGQNFDEIIKVTDEANLFQYAGNNPIEFHYETGEQKGRPLLPRGKSPQVESSTNTSNNSAIFNKAFESPNATLKQKSLAVYCDLVETLSSTSGCLLKKQLLNLQVLPILFPLYKILRYLRKLLQMLKK</sequence>
<evidence type="ECO:0000313" key="2">
    <source>
        <dbReference type="EMBL" id="KAB8036547.1"/>
    </source>
</evidence>
<name>A0A6N6VP19_9BACT</name>
<reference evidence="2 3" key="1">
    <citation type="submission" date="2019-10" db="EMBL/GenBank/DDBJ databases">
        <title>New species of Slilvanegrellaceae.</title>
        <authorList>
            <person name="Pitt A."/>
            <person name="Hahn M.W."/>
        </authorList>
    </citation>
    <scope>NUCLEOTIDE SEQUENCE [LARGE SCALE GENOMIC DNA]</scope>
    <source>
        <strain evidence="2 3">SP-Ram-0.45-NSY-1</strain>
    </source>
</reference>
<dbReference type="NCBIfam" id="TIGR03696">
    <property type="entry name" value="Rhs_assc_core"/>
    <property type="match status" value="1"/>
</dbReference>